<evidence type="ECO:0000313" key="1">
    <source>
        <dbReference type="EMBL" id="MCD1294734.1"/>
    </source>
</evidence>
<name>A0AAP2W6Z2_9EURY</name>
<dbReference type="PANTHER" id="PTHR37953">
    <property type="entry name" value="UPF0127 PROTEIN MJ1496"/>
    <property type="match status" value="1"/>
</dbReference>
<accession>A0AAP2W6Z2</accession>
<reference evidence="1 2" key="1">
    <citation type="submission" date="2017-11" db="EMBL/GenBank/DDBJ databases">
        <title>Isolation and Characterization of Family Methanocellaceae Species from Potential Methane Hydrate Area Offshore Southwestern Taiwan.</title>
        <authorList>
            <person name="Zhang W.-L."/>
            <person name="Chen W.-C."/>
            <person name="Lai M.-C."/>
            <person name="Chen S.-C."/>
        </authorList>
    </citation>
    <scope>NUCLEOTIDE SEQUENCE [LARGE SCALE GENOMIC DNA]</scope>
    <source>
        <strain evidence="1 2">CWC-04</strain>
    </source>
</reference>
<dbReference type="Gene3D" id="2.60.120.1140">
    <property type="entry name" value="Protein of unknown function DUF192"/>
    <property type="match status" value="1"/>
</dbReference>
<dbReference type="RefSeq" id="WP_230741570.1">
    <property type="nucleotide sequence ID" value="NZ_PGCK01000005.1"/>
</dbReference>
<dbReference type="EMBL" id="PGCK01000005">
    <property type="protein sequence ID" value="MCD1294734.1"/>
    <property type="molecule type" value="Genomic_DNA"/>
</dbReference>
<comment type="caution">
    <text evidence="1">The sequence shown here is derived from an EMBL/GenBank/DDBJ whole genome shotgun (WGS) entry which is preliminary data.</text>
</comment>
<dbReference type="InterPro" id="IPR003795">
    <property type="entry name" value="DUF192"/>
</dbReference>
<keyword evidence="2" id="KW-1185">Reference proteome</keyword>
<protein>
    <recommendedName>
        <fullName evidence="3">DUF192 domain-containing protein</fullName>
    </recommendedName>
</protein>
<dbReference type="Proteomes" id="UP001320159">
    <property type="component" value="Unassembled WGS sequence"/>
</dbReference>
<gene>
    <name evidence="1" type="ORF">CUJ83_06945</name>
</gene>
<dbReference type="InterPro" id="IPR038695">
    <property type="entry name" value="Saro_0823-like_sf"/>
</dbReference>
<evidence type="ECO:0000313" key="2">
    <source>
        <dbReference type="Proteomes" id="UP001320159"/>
    </source>
</evidence>
<proteinExistence type="predicted"/>
<evidence type="ECO:0008006" key="3">
    <source>
        <dbReference type="Google" id="ProtNLM"/>
    </source>
</evidence>
<dbReference type="PANTHER" id="PTHR37953:SF1">
    <property type="entry name" value="UPF0127 PROTEIN MJ1496"/>
    <property type="match status" value="1"/>
</dbReference>
<dbReference type="Pfam" id="PF02643">
    <property type="entry name" value="DUF192"/>
    <property type="match status" value="1"/>
</dbReference>
<dbReference type="AlphaFoldDB" id="A0AAP2W6Z2"/>
<sequence>MNLLKKSDGTIIARNIEFADTMLKQTIGLMFRRDIPEDFAMIFDVIWEQYVDIHMMFVTFPIDLVYLNNEKKIVDLKKGLKPWTGMATPKSPARYVIEMPVGTVEKFYLKEGGVLEW</sequence>
<organism evidence="1 2">
    <name type="scientific">Methanooceanicella nereidis</name>
    <dbReference type="NCBI Taxonomy" id="2052831"/>
    <lineage>
        <taxon>Archaea</taxon>
        <taxon>Methanobacteriati</taxon>
        <taxon>Methanobacteriota</taxon>
        <taxon>Stenosarchaea group</taxon>
        <taxon>Methanomicrobia</taxon>
        <taxon>Methanocellales</taxon>
        <taxon>Methanocellaceae</taxon>
        <taxon>Methanooceanicella</taxon>
    </lineage>
</organism>